<dbReference type="Pfam" id="PF00395">
    <property type="entry name" value="SLH"/>
    <property type="match status" value="3"/>
</dbReference>
<dbReference type="PROSITE" id="PS50853">
    <property type="entry name" value="FN3"/>
    <property type="match status" value="4"/>
</dbReference>
<proteinExistence type="predicted"/>
<dbReference type="SMART" id="SM00060">
    <property type="entry name" value="FN3"/>
    <property type="match status" value="4"/>
</dbReference>
<dbReference type="InterPro" id="IPR036116">
    <property type="entry name" value="FN3_sf"/>
</dbReference>
<sequence length="1331" mass="138366">MKRKSRFRPLLAGVALALALQPAAAGWGTAKEAKAAAAKEWRDVGTFGAQSATQDAMLAFAEGSLWFARTSAERLFVDRMEHGVWTRESEDDHVAEGMSEFDLEVAPGVRPSVAYYDKYSREIVVRQQQAGGKAWSAVGSPLPSIGPGSKPTIASDSSGRIWLAVSNSNNGGRATVSALENGAWSGLEVVSGGDAYMPAIAVDAQEQPAVAFFDVAGGFYNPIVKSRSASGEWRDIGSLDPWGFYTDLQAASDGSLYLYYNSGNGTNNQNIVWHRNVAGDWSRIGQFPGYYGKMAIDPTDGHPVLAYRETYDPGGWLHAIKWDGTSWSEIGSLGIRDYAYVRLMPVAVGDDGTPYLSYTDAEGNFHVAAYADWTPPTLEETLPVYGEENFDPRDNLQLTFSRPVTGVAGKTISVCDLHDQCDDIDATGDRVTINGATVEIRPDGQWPEGATLSVAIEAGAFLDANGSPYAGLSAGDWRFTLKVLPKSPGAPSVAANPLDGGAEVTVVPGVDGAWSVTKYRVLVYDARAEKVKELEADADPEQPMKMVVEGLENGKAYLFGARTQNANGWSAESERTDPVIPRGKPLPPRQVAATAGFESATVTFESPENDGGSEIDLYRVRLVKDGIEVATADLPADQLTYSWEQLEKEAEYAVQVAAGNAQGLSDFASATVVPYGAPDTPTGVTAAAGDGKATVTFSAPVRDGGLPIQGYAVTAWAGDVEVKTLASEGESTTVTVDGLTNGTAYTFTVKALNAKGESEASAPSNEATPSAPDTTTVPDAPTGVSAAAGDGRATVTFAAPANDGGLPIQGYAVTAWVGDAAAKTIESEGESTTVTVDGLTNGTAYTFTVKALNAKGESEASAPSAPVTPAAGTGGDPGSGSNPGPGPGSGGGSGAGTPPPTDPGQAYATAKAGSLALGTLPVRLEKNARGELVQTLTVSDDWVREAIAKLRAAGLASLDIALNDKPAQPDLRVVRLSAAASTLLADAGIALGILAPEVGVKMPSASLRGATAPIEWELRPLRGDAAGRSLAARAAASPDVVAAAGKGTVRAIGAPVDIRTTLQGRAIEVTLPLGPLGPSGLTGLPRDTGVYIEHGDGKTELVQGRIAALGDQSAIAFDVDRFSTFGIVEIAGWSDAAGQTVHDTGTAYMSGYPGGTFKPNAGVNRAEMAVMLTRLLGAEDPGASAGFRDVAPSHWAVSGISAAAARGWMKGYPDSSFRPDAKLTRAEMAALLAALAPRQGEAPDQTDRPPFSDIRGHWAEAAILQAQRNGYLKGYADGTFQPDRILTRAEAAAILNQLVGRAPAPSDRPRYTDVPSGHWAYGAIQAASRSE</sequence>
<dbReference type="InterPro" id="IPR003961">
    <property type="entry name" value="FN3_dom"/>
</dbReference>
<dbReference type="Proteomes" id="UP000547209">
    <property type="component" value="Unassembled WGS sequence"/>
</dbReference>
<feature type="region of interest" description="Disordered" evidence="3">
    <location>
        <begin position="857"/>
        <end position="907"/>
    </location>
</feature>
<dbReference type="Pfam" id="PF00041">
    <property type="entry name" value="fn3"/>
    <property type="match status" value="3"/>
</dbReference>
<dbReference type="PANTHER" id="PTHR13817">
    <property type="entry name" value="TITIN"/>
    <property type="match status" value="1"/>
</dbReference>
<dbReference type="EMBL" id="JACJVP010000036">
    <property type="protein sequence ID" value="MBB6673255.1"/>
    <property type="molecule type" value="Genomic_DNA"/>
</dbReference>
<protein>
    <submittedName>
        <fullName evidence="7">Fibronectin type III domain-containing protein</fullName>
    </submittedName>
</protein>
<evidence type="ECO:0000313" key="8">
    <source>
        <dbReference type="Proteomes" id="UP000547209"/>
    </source>
</evidence>
<dbReference type="SUPFAM" id="SSF89372">
    <property type="entry name" value="Fucose-specific lectin"/>
    <property type="match status" value="2"/>
</dbReference>
<evidence type="ECO:0000256" key="1">
    <source>
        <dbReference type="ARBA" id="ARBA00022729"/>
    </source>
</evidence>
<evidence type="ECO:0000256" key="4">
    <source>
        <dbReference type="SAM" id="SignalP"/>
    </source>
</evidence>
<feature type="compositionally biased region" description="Gly residues" evidence="3">
    <location>
        <begin position="872"/>
        <end position="895"/>
    </location>
</feature>
<evidence type="ECO:0000259" key="5">
    <source>
        <dbReference type="PROSITE" id="PS50853"/>
    </source>
</evidence>
<feature type="domain" description="Fibronectin type-III" evidence="5">
    <location>
        <begin position="487"/>
        <end position="583"/>
    </location>
</feature>
<feature type="domain" description="SLH" evidence="6">
    <location>
        <begin position="1247"/>
        <end position="1309"/>
    </location>
</feature>
<keyword evidence="8" id="KW-1185">Reference proteome</keyword>
<feature type="domain" description="SLH" evidence="6">
    <location>
        <begin position="1183"/>
        <end position="1246"/>
    </location>
</feature>
<dbReference type="SUPFAM" id="SSF49265">
    <property type="entry name" value="Fibronectin type III"/>
    <property type="match status" value="2"/>
</dbReference>
<dbReference type="PROSITE" id="PS51272">
    <property type="entry name" value="SLH"/>
    <property type="match status" value="3"/>
</dbReference>
<dbReference type="InterPro" id="IPR032812">
    <property type="entry name" value="SbsA_Ig"/>
</dbReference>
<evidence type="ECO:0000313" key="7">
    <source>
        <dbReference type="EMBL" id="MBB6673255.1"/>
    </source>
</evidence>
<evidence type="ECO:0000256" key="3">
    <source>
        <dbReference type="SAM" id="MobiDB-lite"/>
    </source>
</evidence>
<name>A0A7X0VGL9_9BACL</name>
<dbReference type="InterPro" id="IPR013783">
    <property type="entry name" value="Ig-like_fold"/>
</dbReference>
<dbReference type="CDD" id="cd15482">
    <property type="entry name" value="Sialidase_non-viral"/>
    <property type="match status" value="1"/>
</dbReference>
<keyword evidence="2" id="KW-0677">Repeat</keyword>
<dbReference type="Pfam" id="PF13205">
    <property type="entry name" value="Big_5"/>
    <property type="match status" value="1"/>
</dbReference>
<evidence type="ECO:0000259" key="6">
    <source>
        <dbReference type="PROSITE" id="PS51272"/>
    </source>
</evidence>
<keyword evidence="1 4" id="KW-0732">Signal</keyword>
<comment type="caution">
    <text evidence="7">The sequence shown here is derived from an EMBL/GenBank/DDBJ whole genome shotgun (WGS) entry which is preliminary data.</text>
</comment>
<dbReference type="RefSeq" id="WP_185671120.1">
    <property type="nucleotide sequence ID" value="NZ_JACJVP010000036.1"/>
</dbReference>
<organism evidence="7 8">
    <name type="scientific">Cohnella nanjingensis</name>
    <dbReference type="NCBI Taxonomy" id="1387779"/>
    <lineage>
        <taxon>Bacteria</taxon>
        <taxon>Bacillati</taxon>
        <taxon>Bacillota</taxon>
        <taxon>Bacilli</taxon>
        <taxon>Bacillales</taxon>
        <taxon>Paenibacillaceae</taxon>
        <taxon>Cohnella</taxon>
    </lineage>
</organism>
<feature type="region of interest" description="Disordered" evidence="3">
    <location>
        <begin position="568"/>
        <end position="589"/>
    </location>
</feature>
<feature type="chain" id="PRO_5039218720" evidence="4">
    <location>
        <begin position="26"/>
        <end position="1331"/>
    </location>
</feature>
<feature type="region of interest" description="Disordered" evidence="3">
    <location>
        <begin position="756"/>
        <end position="783"/>
    </location>
</feature>
<feature type="domain" description="SLH" evidence="6">
    <location>
        <begin position="1121"/>
        <end position="1182"/>
    </location>
</feature>
<feature type="compositionally biased region" description="Low complexity" evidence="3">
    <location>
        <begin position="767"/>
        <end position="782"/>
    </location>
</feature>
<accession>A0A7X0VGL9</accession>
<feature type="domain" description="Fibronectin type-III" evidence="5">
    <location>
        <begin position="584"/>
        <end position="675"/>
    </location>
</feature>
<evidence type="ECO:0000256" key="2">
    <source>
        <dbReference type="ARBA" id="ARBA00022737"/>
    </source>
</evidence>
<dbReference type="Gene3D" id="2.60.40.10">
    <property type="entry name" value="Immunoglobulins"/>
    <property type="match status" value="4"/>
</dbReference>
<dbReference type="CDD" id="cd00063">
    <property type="entry name" value="FN3"/>
    <property type="match status" value="4"/>
</dbReference>
<dbReference type="InterPro" id="IPR050964">
    <property type="entry name" value="Striated_Muscle_Regulatory"/>
</dbReference>
<feature type="domain" description="Fibronectin type-III" evidence="5">
    <location>
        <begin position="777"/>
        <end position="872"/>
    </location>
</feature>
<dbReference type="PANTHER" id="PTHR13817:SF73">
    <property type="entry name" value="FIBRONECTIN TYPE-III DOMAIN-CONTAINING PROTEIN"/>
    <property type="match status" value="1"/>
</dbReference>
<feature type="signal peptide" evidence="4">
    <location>
        <begin position="1"/>
        <end position="25"/>
    </location>
</feature>
<gene>
    <name evidence="7" type="ORF">H7C19_21500</name>
</gene>
<dbReference type="InterPro" id="IPR001119">
    <property type="entry name" value="SLH_dom"/>
</dbReference>
<feature type="compositionally biased region" description="Low complexity" evidence="3">
    <location>
        <begin position="860"/>
        <end position="871"/>
    </location>
</feature>
<feature type="domain" description="Fibronectin type-III" evidence="5">
    <location>
        <begin position="677"/>
        <end position="773"/>
    </location>
</feature>
<reference evidence="7 8" key="1">
    <citation type="submission" date="2020-08" db="EMBL/GenBank/DDBJ databases">
        <title>Cohnella phylogeny.</title>
        <authorList>
            <person name="Dunlap C."/>
        </authorList>
    </citation>
    <scope>NUCLEOTIDE SEQUENCE [LARGE SCALE GENOMIC DNA]</scope>
    <source>
        <strain evidence="7 8">DSM 28246</strain>
    </source>
</reference>